<gene>
    <name evidence="1" type="ORF">J4051_14300</name>
</gene>
<evidence type="ECO:0000313" key="2">
    <source>
        <dbReference type="Proteomes" id="UP000681315"/>
    </source>
</evidence>
<protein>
    <submittedName>
        <fullName evidence="1">Uncharacterized protein</fullName>
    </submittedName>
</protein>
<dbReference type="Proteomes" id="UP000681315">
    <property type="component" value="Unassembled WGS sequence"/>
</dbReference>
<dbReference type="RefSeq" id="WP_208234562.1">
    <property type="nucleotide sequence ID" value="NZ_JAGEVG010000017.1"/>
</dbReference>
<reference evidence="1 2" key="1">
    <citation type="submission" date="2021-03" db="EMBL/GenBank/DDBJ databases">
        <title>Gelidibacter sp. nov., isolated from costal sediment.</title>
        <authorList>
            <person name="Lun K.-Y."/>
        </authorList>
    </citation>
    <scope>NUCLEOTIDE SEQUENCE [LARGE SCALE GENOMIC DNA]</scope>
    <source>
        <strain evidence="1 2">DF109</strain>
    </source>
</reference>
<keyword evidence="2" id="KW-1185">Reference proteome</keyword>
<accession>A0ABS3SUQ4</accession>
<proteinExistence type="predicted"/>
<sequence length="240" mass="28092">MLSKKIRKTILFSNLNLFLQPKGFVLRDNSNDPRFISKIENGVVYIYFNFDNSGSIYSSGLLTSLNEIEEIIIETGTPNLNIETPNNKDYYFINTLKDKSFEIIFNEKYRHYSFKSETEMQEFSEWLISYINTKGFAFVEHYSFLPNVLAKMNQLMDDGTYWNGILSGLADYLFRGLIISKLCNDPDFNNKITYCDKKLSSRESLSEWLPYYEKLKHKLSTLEPKYNAEDGRVLNLEDIV</sequence>
<name>A0ABS3SUQ4_9FLAO</name>
<evidence type="ECO:0000313" key="1">
    <source>
        <dbReference type="EMBL" id="MBO3099448.1"/>
    </source>
</evidence>
<organism evidence="1 2">
    <name type="scientific">Gelidibacter pelagius</name>
    <dbReference type="NCBI Taxonomy" id="2819985"/>
    <lineage>
        <taxon>Bacteria</taxon>
        <taxon>Pseudomonadati</taxon>
        <taxon>Bacteroidota</taxon>
        <taxon>Flavobacteriia</taxon>
        <taxon>Flavobacteriales</taxon>
        <taxon>Flavobacteriaceae</taxon>
        <taxon>Gelidibacter</taxon>
    </lineage>
</organism>
<dbReference type="EMBL" id="JAGEVG010000017">
    <property type="protein sequence ID" value="MBO3099448.1"/>
    <property type="molecule type" value="Genomic_DNA"/>
</dbReference>
<comment type="caution">
    <text evidence="1">The sequence shown here is derived from an EMBL/GenBank/DDBJ whole genome shotgun (WGS) entry which is preliminary data.</text>
</comment>